<dbReference type="AlphaFoldDB" id="A0A1F5US96"/>
<evidence type="ECO:0000313" key="1">
    <source>
        <dbReference type="EMBL" id="OGF54017.1"/>
    </source>
</evidence>
<name>A0A1F5US96_FRAXR</name>
<dbReference type="Proteomes" id="UP000179157">
    <property type="component" value="Unassembled WGS sequence"/>
</dbReference>
<comment type="caution">
    <text evidence="1">The sequence shown here is derived from an EMBL/GenBank/DDBJ whole genome shotgun (WGS) entry which is preliminary data.</text>
</comment>
<sequence>MIAYLRGKLFEGAKAEDYPQTFVERLNWKAPSPLIRHHFGRPTLKETEEGIRKIAEAMAIDVISLGIDQDAQEISSILKGKTSGARELAVFPSVRRKIIEDFMKPAAVATFR</sequence>
<organism evidence="1 2">
    <name type="scientific">Fraserbacteria sp. (strain RBG_16_55_9)</name>
    <dbReference type="NCBI Taxonomy" id="1817864"/>
    <lineage>
        <taxon>Bacteria</taxon>
        <taxon>Candidatus Fraseribacteriota</taxon>
    </lineage>
</organism>
<dbReference type="EMBL" id="MFGX01000091">
    <property type="protein sequence ID" value="OGF54017.1"/>
    <property type="molecule type" value="Genomic_DNA"/>
</dbReference>
<protein>
    <submittedName>
        <fullName evidence="1">Uncharacterized protein</fullName>
    </submittedName>
</protein>
<accession>A0A1F5US96</accession>
<reference evidence="1 2" key="1">
    <citation type="journal article" date="2016" name="Nat. Commun.">
        <title>Thousands of microbial genomes shed light on interconnected biogeochemical processes in an aquifer system.</title>
        <authorList>
            <person name="Anantharaman K."/>
            <person name="Brown C.T."/>
            <person name="Hug L.A."/>
            <person name="Sharon I."/>
            <person name="Castelle C.J."/>
            <person name="Probst A.J."/>
            <person name="Thomas B.C."/>
            <person name="Singh A."/>
            <person name="Wilkins M.J."/>
            <person name="Karaoz U."/>
            <person name="Brodie E.L."/>
            <person name="Williams K.H."/>
            <person name="Hubbard S.S."/>
            <person name="Banfield J.F."/>
        </authorList>
    </citation>
    <scope>NUCLEOTIDE SEQUENCE [LARGE SCALE GENOMIC DNA]</scope>
    <source>
        <strain evidence="2">RBG_16_55_9</strain>
    </source>
</reference>
<gene>
    <name evidence="1" type="ORF">A2Z21_01040</name>
</gene>
<dbReference type="STRING" id="1817864.A2Z21_01040"/>
<proteinExistence type="predicted"/>
<evidence type="ECO:0000313" key="2">
    <source>
        <dbReference type="Proteomes" id="UP000179157"/>
    </source>
</evidence>